<feature type="region of interest" description="Disordered" evidence="1">
    <location>
        <begin position="49"/>
        <end position="71"/>
    </location>
</feature>
<dbReference type="Proteomes" id="UP001301769">
    <property type="component" value="Unassembled WGS sequence"/>
</dbReference>
<evidence type="ECO:0000313" key="3">
    <source>
        <dbReference type="EMBL" id="KAK4216124.1"/>
    </source>
</evidence>
<sequence>MERTPTRRMAWLLVIRAILALDDDIIRSPRGTKKPKAWGQRITSEILEGESHLMPPSLSSSAPSHHYSSLC</sequence>
<evidence type="ECO:0000256" key="2">
    <source>
        <dbReference type="SAM" id="SignalP"/>
    </source>
</evidence>
<accession>A0AAN6YBA8</accession>
<evidence type="ECO:0008006" key="5">
    <source>
        <dbReference type="Google" id="ProtNLM"/>
    </source>
</evidence>
<feature type="signal peptide" evidence="2">
    <location>
        <begin position="1"/>
        <end position="20"/>
    </location>
</feature>
<gene>
    <name evidence="3" type="ORF">QBC37DRAFT_417826</name>
</gene>
<proteinExistence type="predicted"/>
<comment type="caution">
    <text evidence="3">The sequence shown here is derived from an EMBL/GenBank/DDBJ whole genome shotgun (WGS) entry which is preliminary data.</text>
</comment>
<keyword evidence="4" id="KW-1185">Reference proteome</keyword>
<evidence type="ECO:0000313" key="4">
    <source>
        <dbReference type="Proteomes" id="UP001301769"/>
    </source>
</evidence>
<feature type="compositionally biased region" description="Low complexity" evidence="1">
    <location>
        <begin position="52"/>
        <end position="71"/>
    </location>
</feature>
<dbReference type="EMBL" id="MU858072">
    <property type="protein sequence ID" value="KAK4216124.1"/>
    <property type="molecule type" value="Genomic_DNA"/>
</dbReference>
<keyword evidence="2" id="KW-0732">Signal</keyword>
<name>A0AAN6YBA8_9PEZI</name>
<reference evidence="3" key="2">
    <citation type="submission" date="2023-05" db="EMBL/GenBank/DDBJ databases">
        <authorList>
            <consortium name="Lawrence Berkeley National Laboratory"/>
            <person name="Steindorff A."/>
            <person name="Hensen N."/>
            <person name="Bonometti L."/>
            <person name="Westerberg I."/>
            <person name="Brannstrom I.O."/>
            <person name="Guillou S."/>
            <person name="Cros-Aarteil S."/>
            <person name="Calhoun S."/>
            <person name="Haridas S."/>
            <person name="Kuo A."/>
            <person name="Mondo S."/>
            <person name="Pangilinan J."/>
            <person name="Riley R."/>
            <person name="Labutti K."/>
            <person name="Andreopoulos B."/>
            <person name="Lipzen A."/>
            <person name="Chen C."/>
            <person name="Yanf M."/>
            <person name="Daum C."/>
            <person name="Ng V."/>
            <person name="Clum A."/>
            <person name="Ohm R."/>
            <person name="Martin F."/>
            <person name="Silar P."/>
            <person name="Natvig D."/>
            <person name="Lalanne C."/>
            <person name="Gautier V."/>
            <person name="Ament-Velasquez S.L."/>
            <person name="Kruys A."/>
            <person name="Hutchinson M.I."/>
            <person name="Powell A.J."/>
            <person name="Barry K."/>
            <person name="Miller A.N."/>
            <person name="Grigoriev I.V."/>
            <person name="Debuchy R."/>
            <person name="Gladieux P."/>
            <person name="Thoren M.H."/>
            <person name="Johannesson H."/>
        </authorList>
    </citation>
    <scope>NUCLEOTIDE SEQUENCE</scope>
    <source>
        <strain evidence="3">PSN293</strain>
    </source>
</reference>
<feature type="chain" id="PRO_5042932582" description="Secreted protein" evidence="2">
    <location>
        <begin position="21"/>
        <end position="71"/>
    </location>
</feature>
<evidence type="ECO:0000256" key="1">
    <source>
        <dbReference type="SAM" id="MobiDB-lite"/>
    </source>
</evidence>
<dbReference type="AlphaFoldDB" id="A0AAN6YBA8"/>
<organism evidence="3 4">
    <name type="scientific">Rhypophila decipiens</name>
    <dbReference type="NCBI Taxonomy" id="261697"/>
    <lineage>
        <taxon>Eukaryota</taxon>
        <taxon>Fungi</taxon>
        <taxon>Dikarya</taxon>
        <taxon>Ascomycota</taxon>
        <taxon>Pezizomycotina</taxon>
        <taxon>Sordariomycetes</taxon>
        <taxon>Sordariomycetidae</taxon>
        <taxon>Sordariales</taxon>
        <taxon>Naviculisporaceae</taxon>
        <taxon>Rhypophila</taxon>
    </lineage>
</organism>
<reference evidence="3" key="1">
    <citation type="journal article" date="2023" name="Mol. Phylogenet. Evol.">
        <title>Genome-scale phylogeny and comparative genomics of the fungal order Sordariales.</title>
        <authorList>
            <person name="Hensen N."/>
            <person name="Bonometti L."/>
            <person name="Westerberg I."/>
            <person name="Brannstrom I.O."/>
            <person name="Guillou S."/>
            <person name="Cros-Aarteil S."/>
            <person name="Calhoun S."/>
            <person name="Haridas S."/>
            <person name="Kuo A."/>
            <person name="Mondo S."/>
            <person name="Pangilinan J."/>
            <person name="Riley R."/>
            <person name="LaButti K."/>
            <person name="Andreopoulos B."/>
            <person name="Lipzen A."/>
            <person name="Chen C."/>
            <person name="Yan M."/>
            <person name="Daum C."/>
            <person name="Ng V."/>
            <person name="Clum A."/>
            <person name="Steindorff A."/>
            <person name="Ohm R.A."/>
            <person name="Martin F."/>
            <person name="Silar P."/>
            <person name="Natvig D.O."/>
            <person name="Lalanne C."/>
            <person name="Gautier V."/>
            <person name="Ament-Velasquez S.L."/>
            <person name="Kruys A."/>
            <person name="Hutchinson M.I."/>
            <person name="Powell A.J."/>
            <person name="Barry K."/>
            <person name="Miller A.N."/>
            <person name="Grigoriev I.V."/>
            <person name="Debuchy R."/>
            <person name="Gladieux P."/>
            <person name="Hiltunen Thoren M."/>
            <person name="Johannesson H."/>
        </authorList>
    </citation>
    <scope>NUCLEOTIDE SEQUENCE</scope>
    <source>
        <strain evidence="3">PSN293</strain>
    </source>
</reference>
<protein>
    <recommendedName>
        <fullName evidence="5">Secreted protein</fullName>
    </recommendedName>
</protein>